<organism evidence="2 3">
    <name type="scientific">Fistulifera solaris</name>
    <name type="common">Oleaginous diatom</name>
    <dbReference type="NCBI Taxonomy" id="1519565"/>
    <lineage>
        <taxon>Eukaryota</taxon>
        <taxon>Sar</taxon>
        <taxon>Stramenopiles</taxon>
        <taxon>Ochrophyta</taxon>
        <taxon>Bacillariophyta</taxon>
        <taxon>Bacillariophyceae</taxon>
        <taxon>Bacillariophycidae</taxon>
        <taxon>Naviculales</taxon>
        <taxon>Naviculaceae</taxon>
        <taxon>Fistulifera</taxon>
    </lineage>
</organism>
<dbReference type="EMBL" id="BDSP01000082">
    <property type="protein sequence ID" value="GAX14728.1"/>
    <property type="molecule type" value="Genomic_DNA"/>
</dbReference>
<proteinExistence type="predicted"/>
<evidence type="ECO:0000313" key="2">
    <source>
        <dbReference type="EMBL" id="GAX14728.1"/>
    </source>
</evidence>
<protein>
    <submittedName>
        <fullName evidence="2">Uncharacterized protein</fullName>
    </submittedName>
</protein>
<name>A0A1Z5JLR6_FISSO</name>
<gene>
    <name evidence="2" type="ORF">FisN_11Hu271</name>
</gene>
<sequence length="194" mass="22156">MKAARNPLAFRRLPCSFSRQQRSDHVVIQDDSPPVVPVLQSLKLSYANRGQKRGLPTKARVKHSKVEDSPDTTSVLSFPPPPESTEEDIDWSKLVHSAPSSPARISPQPHVRFTPVDSVVEIPSHRDYTALEKRSIWTSLHVLRNQAKRNRIEWFWEGCDVEGVVEEDAFSYDSQGCLKHPAHFEAKKTKRRRI</sequence>
<accession>A0A1Z5JLR6</accession>
<evidence type="ECO:0000313" key="3">
    <source>
        <dbReference type="Proteomes" id="UP000198406"/>
    </source>
</evidence>
<dbReference type="Proteomes" id="UP000198406">
    <property type="component" value="Unassembled WGS sequence"/>
</dbReference>
<comment type="caution">
    <text evidence="2">The sequence shown here is derived from an EMBL/GenBank/DDBJ whole genome shotgun (WGS) entry which is preliminary data.</text>
</comment>
<evidence type="ECO:0000256" key="1">
    <source>
        <dbReference type="SAM" id="MobiDB-lite"/>
    </source>
</evidence>
<dbReference type="InParanoid" id="A0A1Z5JLR6"/>
<feature type="region of interest" description="Disordered" evidence="1">
    <location>
        <begin position="49"/>
        <end position="89"/>
    </location>
</feature>
<dbReference type="AlphaFoldDB" id="A0A1Z5JLR6"/>
<keyword evidence="3" id="KW-1185">Reference proteome</keyword>
<reference evidence="2 3" key="1">
    <citation type="journal article" date="2015" name="Plant Cell">
        <title>Oil accumulation by the oleaginous diatom Fistulifera solaris as revealed by the genome and transcriptome.</title>
        <authorList>
            <person name="Tanaka T."/>
            <person name="Maeda Y."/>
            <person name="Veluchamy A."/>
            <person name="Tanaka M."/>
            <person name="Abida H."/>
            <person name="Marechal E."/>
            <person name="Bowler C."/>
            <person name="Muto M."/>
            <person name="Sunaga Y."/>
            <person name="Tanaka M."/>
            <person name="Yoshino T."/>
            <person name="Taniguchi T."/>
            <person name="Fukuda Y."/>
            <person name="Nemoto M."/>
            <person name="Matsumoto M."/>
            <person name="Wong P.S."/>
            <person name="Aburatani S."/>
            <person name="Fujibuchi W."/>
        </authorList>
    </citation>
    <scope>NUCLEOTIDE SEQUENCE [LARGE SCALE GENOMIC DNA]</scope>
    <source>
        <strain evidence="2 3">JPCC DA0580</strain>
    </source>
</reference>